<proteinExistence type="predicted"/>
<dbReference type="Proteomes" id="UP000291088">
    <property type="component" value="Unassembled WGS sequence"/>
</dbReference>
<dbReference type="OrthoDB" id="8391330at2"/>
<evidence type="ECO:0000313" key="1">
    <source>
        <dbReference type="EMBL" id="RYC27291.1"/>
    </source>
</evidence>
<keyword evidence="2" id="KW-1185">Reference proteome</keyword>
<dbReference type="RefSeq" id="WP_129330222.1">
    <property type="nucleotide sequence ID" value="NZ_SDVB01000042.1"/>
</dbReference>
<evidence type="ECO:0000313" key="2">
    <source>
        <dbReference type="Proteomes" id="UP000291088"/>
    </source>
</evidence>
<dbReference type="EMBL" id="SDVB01000042">
    <property type="protein sequence ID" value="RYC27291.1"/>
    <property type="molecule type" value="Genomic_DNA"/>
</dbReference>
<comment type="caution">
    <text evidence="1">The sequence shown here is derived from an EMBL/GenBank/DDBJ whole genome shotgun (WGS) entry which is preliminary data.</text>
</comment>
<sequence length="77" mass="8746">MEREFLDIIPHSNGWCFIGRGLRSPAYPSYHLALAAAKKLRSERKSDTPPVLRSLDLKGRLLPIDDRLVFPEPRFGG</sequence>
<name>A0A4Q2U0X5_9HYPH</name>
<reference evidence="1 2" key="1">
    <citation type="submission" date="2019-01" db="EMBL/GenBank/DDBJ databases">
        <authorList>
            <person name="Deng T."/>
        </authorList>
    </citation>
    <scope>NUCLEOTIDE SEQUENCE [LARGE SCALE GENOMIC DNA]</scope>
    <source>
        <strain evidence="1 2">F8825</strain>
    </source>
</reference>
<gene>
    <name evidence="1" type="ORF">EUU22_00795</name>
</gene>
<dbReference type="AlphaFoldDB" id="A0A4Q2U0X5"/>
<organism evidence="1 2">
    <name type="scientific">Ciceribacter ferrooxidans</name>
    <dbReference type="NCBI Taxonomy" id="2509717"/>
    <lineage>
        <taxon>Bacteria</taxon>
        <taxon>Pseudomonadati</taxon>
        <taxon>Pseudomonadota</taxon>
        <taxon>Alphaproteobacteria</taxon>
        <taxon>Hyphomicrobiales</taxon>
        <taxon>Rhizobiaceae</taxon>
        <taxon>Ciceribacter</taxon>
    </lineage>
</organism>
<accession>A0A4Q2U0X5</accession>
<protein>
    <submittedName>
        <fullName evidence="1">Uncharacterized protein</fullName>
    </submittedName>
</protein>